<name>A0A5C3PPY1_9APHY</name>
<dbReference type="Proteomes" id="UP000308197">
    <property type="component" value="Unassembled WGS sequence"/>
</dbReference>
<keyword evidence="1" id="KW-0812">Transmembrane</keyword>
<feature type="transmembrane region" description="Helical" evidence="1">
    <location>
        <begin position="102"/>
        <end position="122"/>
    </location>
</feature>
<keyword evidence="1" id="KW-1133">Transmembrane helix</keyword>
<dbReference type="EMBL" id="ML211016">
    <property type="protein sequence ID" value="TFK91616.1"/>
    <property type="molecule type" value="Genomic_DNA"/>
</dbReference>
<protein>
    <submittedName>
        <fullName evidence="2">Uncharacterized protein</fullName>
    </submittedName>
</protein>
<keyword evidence="3" id="KW-1185">Reference proteome</keyword>
<keyword evidence="1" id="KW-0472">Membrane</keyword>
<accession>A0A5C3PPY1</accession>
<organism evidence="2 3">
    <name type="scientific">Polyporus arcularius HHB13444</name>
    <dbReference type="NCBI Taxonomy" id="1314778"/>
    <lineage>
        <taxon>Eukaryota</taxon>
        <taxon>Fungi</taxon>
        <taxon>Dikarya</taxon>
        <taxon>Basidiomycota</taxon>
        <taxon>Agaricomycotina</taxon>
        <taxon>Agaricomycetes</taxon>
        <taxon>Polyporales</taxon>
        <taxon>Polyporaceae</taxon>
        <taxon>Polyporus</taxon>
    </lineage>
</organism>
<proteinExistence type="predicted"/>
<evidence type="ECO:0000313" key="3">
    <source>
        <dbReference type="Proteomes" id="UP000308197"/>
    </source>
</evidence>
<dbReference type="InParanoid" id="A0A5C3PPY1"/>
<dbReference type="AlphaFoldDB" id="A0A5C3PPY1"/>
<sequence length="123" mass="13719">MCGYGTRGLAAEELRYAHSCEHAFCSHSPRHFRHLCAQLSSWAQAASWAAWRVAWGSVSVLMSMTPSGLPEGNVPAMRFSQARTAIVCPVLRGLYQSHVADWVFAFVVCCLLYSFRFVVYNLA</sequence>
<evidence type="ECO:0000256" key="1">
    <source>
        <dbReference type="SAM" id="Phobius"/>
    </source>
</evidence>
<evidence type="ECO:0000313" key="2">
    <source>
        <dbReference type="EMBL" id="TFK91616.1"/>
    </source>
</evidence>
<reference evidence="2 3" key="1">
    <citation type="journal article" date="2019" name="Nat. Ecol. Evol.">
        <title>Megaphylogeny resolves global patterns of mushroom evolution.</title>
        <authorList>
            <person name="Varga T."/>
            <person name="Krizsan K."/>
            <person name="Foldi C."/>
            <person name="Dima B."/>
            <person name="Sanchez-Garcia M."/>
            <person name="Sanchez-Ramirez S."/>
            <person name="Szollosi G.J."/>
            <person name="Szarkandi J.G."/>
            <person name="Papp V."/>
            <person name="Albert L."/>
            <person name="Andreopoulos W."/>
            <person name="Angelini C."/>
            <person name="Antonin V."/>
            <person name="Barry K.W."/>
            <person name="Bougher N.L."/>
            <person name="Buchanan P."/>
            <person name="Buyck B."/>
            <person name="Bense V."/>
            <person name="Catcheside P."/>
            <person name="Chovatia M."/>
            <person name="Cooper J."/>
            <person name="Damon W."/>
            <person name="Desjardin D."/>
            <person name="Finy P."/>
            <person name="Geml J."/>
            <person name="Haridas S."/>
            <person name="Hughes K."/>
            <person name="Justo A."/>
            <person name="Karasinski D."/>
            <person name="Kautmanova I."/>
            <person name="Kiss B."/>
            <person name="Kocsube S."/>
            <person name="Kotiranta H."/>
            <person name="LaButti K.M."/>
            <person name="Lechner B.E."/>
            <person name="Liimatainen K."/>
            <person name="Lipzen A."/>
            <person name="Lukacs Z."/>
            <person name="Mihaltcheva S."/>
            <person name="Morgado L.N."/>
            <person name="Niskanen T."/>
            <person name="Noordeloos M.E."/>
            <person name="Ohm R.A."/>
            <person name="Ortiz-Santana B."/>
            <person name="Ovrebo C."/>
            <person name="Racz N."/>
            <person name="Riley R."/>
            <person name="Savchenko A."/>
            <person name="Shiryaev A."/>
            <person name="Soop K."/>
            <person name="Spirin V."/>
            <person name="Szebenyi C."/>
            <person name="Tomsovsky M."/>
            <person name="Tulloss R.E."/>
            <person name="Uehling J."/>
            <person name="Grigoriev I.V."/>
            <person name="Vagvolgyi C."/>
            <person name="Papp T."/>
            <person name="Martin F.M."/>
            <person name="Miettinen O."/>
            <person name="Hibbett D.S."/>
            <person name="Nagy L.G."/>
        </authorList>
    </citation>
    <scope>NUCLEOTIDE SEQUENCE [LARGE SCALE GENOMIC DNA]</scope>
    <source>
        <strain evidence="2 3">HHB13444</strain>
    </source>
</reference>
<gene>
    <name evidence="2" type="ORF">K466DRAFT_306095</name>
</gene>